<dbReference type="KEGG" id="jre:108982403"/>
<dbReference type="OrthoDB" id="1867629at2759"/>
<sequence>MHSNDTLEFFDDAHLVSQLFSEDINLVLFFDSFNGIDCGVGIAQDRAWEIVLWNPTTRESKRLLFVPRLPDICPTFFDFDFGIDLNTNDFKMVKIMYFDSLRHYQVEVYKLTTDSWRVIDALPLINSPFLFAYIKHVYKR</sequence>
<accession>A0A2I4DQA1</accession>
<proteinExistence type="predicted"/>
<reference evidence="3" key="1">
    <citation type="submission" date="2025-08" db="UniProtKB">
        <authorList>
            <consortium name="RefSeq"/>
        </authorList>
    </citation>
    <scope>IDENTIFICATION</scope>
    <source>
        <tissue evidence="3">Leaves</tissue>
    </source>
</reference>
<evidence type="ECO:0000313" key="3">
    <source>
        <dbReference type="RefSeq" id="XP_018809320.1"/>
    </source>
</evidence>
<keyword evidence="2" id="KW-1185">Reference proteome</keyword>
<gene>
    <name evidence="3" type="primary">LOC108982403</name>
</gene>
<dbReference type="GeneID" id="108982403"/>
<evidence type="ECO:0000313" key="2">
    <source>
        <dbReference type="Proteomes" id="UP000235220"/>
    </source>
</evidence>
<dbReference type="Proteomes" id="UP000235220">
    <property type="component" value="Chromosome 3"/>
</dbReference>
<feature type="domain" description="F-box associated beta-propeller type 1" evidence="1">
    <location>
        <begin position="49"/>
        <end position="122"/>
    </location>
</feature>
<name>A0A2I4DQA1_JUGRE</name>
<organism evidence="2 3">
    <name type="scientific">Juglans regia</name>
    <name type="common">English walnut</name>
    <dbReference type="NCBI Taxonomy" id="51240"/>
    <lineage>
        <taxon>Eukaryota</taxon>
        <taxon>Viridiplantae</taxon>
        <taxon>Streptophyta</taxon>
        <taxon>Embryophyta</taxon>
        <taxon>Tracheophyta</taxon>
        <taxon>Spermatophyta</taxon>
        <taxon>Magnoliopsida</taxon>
        <taxon>eudicotyledons</taxon>
        <taxon>Gunneridae</taxon>
        <taxon>Pentapetalae</taxon>
        <taxon>rosids</taxon>
        <taxon>fabids</taxon>
        <taxon>Fagales</taxon>
        <taxon>Juglandaceae</taxon>
        <taxon>Juglans</taxon>
    </lineage>
</organism>
<dbReference type="AlphaFoldDB" id="A0A2I4DQA1"/>
<protein>
    <submittedName>
        <fullName evidence="3">Uncharacterized protein LOC108982403</fullName>
    </submittedName>
</protein>
<dbReference type="RefSeq" id="XP_018809320.1">
    <property type="nucleotide sequence ID" value="XM_018953775.1"/>
</dbReference>
<dbReference type="Gramene" id="Jr03_12660_p1">
    <property type="protein sequence ID" value="cds.Jr03_12660_p1"/>
    <property type="gene ID" value="Jr03_12660"/>
</dbReference>
<dbReference type="InterPro" id="IPR006527">
    <property type="entry name" value="F-box-assoc_dom_typ1"/>
</dbReference>
<dbReference type="Pfam" id="PF07734">
    <property type="entry name" value="FBA_1"/>
    <property type="match status" value="1"/>
</dbReference>
<evidence type="ECO:0000259" key="1">
    <source>
        <dbReference type="Pfam" id="PF07734"/>
    </source>
</evidence>